<keyword evidence="4 6" id="KW-0067">ATP-binding</keyword>
<dbReference type="GO" id="GO:0046872">
    <property type="term" value="F:metal ion binding"/>
    <property type="evidence" value="ECO:0007669"/>
    <property type="project" value="InterPro"/>
</dbReference>
<keyword evidence="9" id="KW-0670">Pyruvate</keyword>
<dbReference type="InterPro" id="IPR005482">
    <property type="entry name" value="Biotin_COase_C"/>
</dbReference>
<accession>A0A347ZQQ5</accession>
<organism evidence="9 10">
    <name type="scientific">Pelolinea submarina</name>
    <dbReference type="NCBI Taxonomy" id="913107"/>
    <lineage>
        <taxon>Bacteria</taxon>
        <taxon>Bacillati</taxon>
        <taxon>Chloroflexota</taxon>
        <taxon>Anaerolineae</taxon>
        <taxon>Anaerolineales</taxon>
        <taxon>Anaerolineaceae</taxon>
        <taxon>Pelolinea</taxon>
    </lineage>
</organism>
<dbReference type="EMBL" id="QUMS01000001">
    <property type="protein sequence ID" value="REG11810.1"/>
    <property type="molecule type" value="Genomic_DNA"/>
</dbReference>
<evidence type="ECO:0000256" key="3">
    <source>
        <dbReference type="ARBA" id="ARBA00022741"/>
    </source>
</evidence>
<dbReference type="SUPFAM" id="SSF51246">
    <property type="entry name" value="Rudiment single hybrid motif"/>
    <property type="match status" value="1"/>
</dbReference>
<dbReference type="NCBIfam" id="NF006367">
    <property type="entry name" value="PRK08591.1"/>
    <property type="match status" value="1"/>
</dbReference>
<comment type="caution">
    <text evidence="9">The sequence shown here is derived from an EMBL/GenBank/DDBJ whole genome shotgun (WGS) entry which is preliminary data.</text>
</comment>
<evidence type="ECO:0000259" key="8">
    <source>
        <dbReference type="PROSITE" id="PS50979"/>
    </source>
</evidence>
<dbReference type="PANTHER" id="PTHR18866:SF33">
    <property type="entry name" value="METHYLCROTONOYL-COA CARBOXYLASE SUBUNIT ALPHA, MITOCHONDRIAL-RELATED"/>
    <property type="match status" value="1"/>
</dbReference>
<sequence>MKILIANRGEIAVRIMRACRDLGYTSVAVYSDRDREALHTRYADEAVYIGPTPASQSYLNIDAVLAAARKTKADAIHPGYGFLSENPLFAQKVEKAGIIFIGPSPEAIALTGDKLEARKIAAQAGVPVLPGSEFSLADGGVPKEIGTDIGYPVLVKAVSGGGGRGIRLADSDEELLRMVGSASQEAELAFGDDKVYIEKFVRPARHIEVQILGDGNGNILVIGERECSIQRRHQKLIEEAPAPGLDKEVRARLYEAARQVGLALNYRSLGTVEFLLAENQNFYFIEVNPRIQVEHPITELVTGIDLVNTQILLAASGCLTLQQDQIQMRGTAIEARVIAEDPDQSFMPTSGQVSYLKIPSGSGIRVDSALYQGMYISTDYDSLIAKLIVWGEDRATAIRRMLGALEEFNIAGLTTDLGYLRDIVRSEAFLSGQVDTMYLESFQTTDSSEDEEKLLKETALAAALFIHNKLKQTAARVTREANQWRTAAWREQMVGFY</sequence>
<evidence type="ECO:0000256" key="1">
    <source>
        <dbReference type="ARBA" id="ARBA00013263"/>
    </source>
</evidence>
<dbReference type="Gene3D" id="3.30.470.20">
    <property type="entry name" value="ATP-grasp fold, B domain"/>
    <property type="match status" value="1"/>
</dbReference>
<dbReference type="GO" id="GO:0004075">
    <property type="term" value="F:biotin carboxylase activity"/>
    <property type="evidence" value="ECO:0007669"/>
    <property type="project" value="UniProtKB-EC"/>
</dbReference>
<dbReference type="SMART" id="SM00878">
    <property type="entry name" value="Biotin_carb_C"/>
    <property type="match status" value="1"/>
</dbReference>
<evidence type="ECO:0000259" key="7">
    <source>
        <dbReference type="PROSITE" id="PS50975"/>
    </source>
</evidence>
<keyword evidence="2" id="KW-0436">Ligase</keyword>
<protein>
    <recommendedName>
        <fullName evidence="1">biotin carboxylase</fullName>
        <ecNumber evidence="1">6.3.4.14</ecNumber>
    </recommendedName>
</protein>
<evidence type="ECO:0000256" key="5">
    <source>
        <dbReference type="ARBA" id="ARBA00023267"/>
    </source>
</evidence>
<keyword evidence="10" id="KW-1185">Reference proteome</keyword>
<gene>
    <name evidence="9" type="ORF">DFR64_1703</name>
</gene>
<dbReference type="Pfam" id="PF00289">
    <property type="entry name" value="Biotin_carb_N"/>
    <property type="match status" value="1"/>
</dbReference>
<proteinExistence type="predicted"/>
<keyword evidence="3 6" id="KW-0547">Nucleotide-binding</keyword>
<dbReference type="InterPro" id="IPR011761">
    <property type="entry name" value="ATP-grasp"/>
</dbReference>
<dbReference type="OrthoDB" id="9807469at2"/>
<evidence type="ECO:0000256" key="4">
    <source>
        <dbReference type="ARBA" id="ARBA00022840"/>
    </source>
</evidence>
<keyword evidence="5" id="KW-0092">Biotin</keyword>
<evidence type="ECO:0000313" key="10">
    <source>
        <dbReference type="Proteomes" id="UP000256388"/>
    </source>
</evidence>
<dbReference type="Pfam" id="PF02785">
    <property type="entry name" value="Biotin_carb_C"/>
    <property type="match status" value="1"/>
</dbReference>
<dbReference type="InterPro" id="IPR016185">
    <property type="entry name" value="PreATP-grasp_dom_sf"/>
</dbReference>
<dbReference type="InterPro" id="IPR005481">
    <property type="entry name" value="BC-like_N"/>
</dbReference>
<name>A0A347ZQQ5_9CHLR</name>
<dbReference type="InterPro" id="IPR050856">
    <property type="entry name" value="Biotin_carboxylase_complex"/>
</dbReference>
<dbReference type="PANTHER" id="PTHR18866">
    <property type="entry name" value="CARBOXYLASE:PYRUVATE/ACETYL-COA/PROPIONYL-COA CARBOXYLASE"/>
    <property type="match status" value="1"/>
</dbReference>
<dbReference type="RefSeq" id="WP_116224926.1">
    <property type="nucleotide sequence ID" value="NZ_AP018437.1"/>
</dbReference>
<feature type="domain" description="Biotin carboxylation" evidence="8">
    <location>
        <begin position="1"/>
        <end position="444"/>
    </location>
</feature>
<dbReference type="Pfam" id="PF02786">
    <property type="entry name" value="CPSase_L_D2"/>
    <property type="match status" value="1"/>
</dbReference>
<dbReference type="Proteomes" id="UP000256388">
    <property type="component" value="Unassembled WGS sequence"/>
</dbReference>
<evidence type="ECO:0000256" key="6">
    <source>
        <dbReference type="PROSITE-ProRule" id="PRU00409"/>
    </source>
</evidence>
<dbReference type="PROSITE" id="PS00867">
    <property type="entry name" value="CPSASE_2"/>
    <property type="match status" value="1"/>
</dbReference>
<dbReference type="InterPro" id="IPR011054">
    <property type="entry name" value="Rudment_hybrid_motif"/>
</dbReference>
<dbReference type="SUPFAM" id="SSF56059">
    <property type="entry name" value="Glutathione synthetase ATP-binding domain-like"/>
    <property type="match status" value="1"/>
</dbReference>
<dbReference type="InterPro" id="IPR011764">
    <property type="entry name" value="Biotin_carboxylation_dom"/>
</dbReference>
<dbReference type="PROSITE" id="PS50979">
    <property type="entry name" value="BC"/>
    <property type="match status" value="1"/>
</dbReference>
<evidence type="ECO:0000256" key="2">
    <source>
        <dbReference type="ARBA" id="ARBA00022598"/>
    </source>
</evidence>
<dbReference type="AlphaFoldDB" id="A0A347ZQQ5"/>
<feature type="domain" description="ATP-grasp" evidence="7">
    <location>
        <begin position="118"/>
        <end position="315"/>
    </location>
</feature>
<dbReference type="SUPFAM" id="SSF52440">
    <property type="entry name" value="PreATP-grasp domain"/>
    <property type="match status" value="1"/>
</dbReference>
<evidence type="ECO:0000313" key="9">
    <source>
        <dbReference type="EMBL" id="REG11810.1"/>
    </source>
</evidence>
<dbReference type="GO" id="GO:0005524">
    <property type="term" value="F:ATP binding"/>
    <property type="evidence" value="ECO:0007669"/>
    <property type="project" value="UniProtKB-UniRule"/>
</dbReference>
<dbReference type="EC" id="6.3.4.14" evidence="1"/>
<reference evidence="9 10" key="1">
    <citation type="submission" date="2018-08" db="EMBL/GenBank/DDBJ databases">
        <title>Genomic Encyclopedia of Type Strains, Phase IV (KMG-IV): sequencing the most valuable type-strain genomes for metagenomic binning, comparative biology and taxonomic classification.</title>
        <authorList>
            <person name="Goeker M."/>
        </authorList>
    </citation>
    <scope>NUCLEOTIDE SEQUENCE [LARGE SCALE GENOMIC DNA]</scope>
    <source>
        <strain evidence="9 10">DSM 23923</strain>
    </source>
</reference>
<dbReference type="InterPro" id="IPR005479">
    <property type="entry name" value="CPAse_ATP-bd"/>
</dbReference>
<dbReference type="FunFam" id="3.40.50.20:FF:000010">
    <property type="entry name" value="Propionyl-CoA carboxylase subunit alpha"/>
    <property type="match status" value="1"/>
</dbReference>
<dbReference type="PROSITE" id="PS50975">
    <property type="entry name" value="ATP_GRASP"/>
    <property type="match status" value="1"/>
</dbReference>